<dbReference type="InterPro" id="IPR044933">
    <property type="entry name" value="DIA_GBD_sf"/>
</dbReference>
<dbReference type="Gene3D" id="6.10.30.30">
    <property type="match status" value="1"/>
</dbReference>
<protein>
    <submittedName>
        <fullName evidence="11">Protein diaphanous homolog 3-like</fullName>
    </submittedName>
</protein>
<dbReference type="InterPro" id="IPR010473">
    <property type="entry name" value="GTPase-bd"/>
</dbReference>
<reference evidence="11" key="1">
    <citation type="submission" date="2025-08" db="UniProtKB">
        <authorList>
            <consortium name="RefSeq"/>
        </authorList>
    </citation>
    <scope>IDENTIFICATION</scope>
</reference>
<dbReference type="Gene3D" id="1.10.20.40">
    <property type="entry name" value="Formin, diaphanous GTPase-binding domain"/>
    <property type="match status" value="1"/>
</dbReference>
<dbReference type="InParanoid" id="A0A6P7HRA9"/>
<feature type="region of interest" description="Disordered" evidence="6">
    <location>
        <begin position="545"/>
        <end position="623"/>
    </location>
</feature>
<evidence type="ECO:0000256" key="6">
    <source>
        <dbReference type="SAM" id="MobiDB-lite"/>
    </source>
</evidence>
<feature type="compositionally biased region" description="Low complexity" evidence="6">
    <location>
        <begin position="74"/>
        <end position="89"/>
    </location>
</feature>
<dbReference type="SUPFAM" id="SSF48371">
    <property type="entry name" value="ARM repeat"/>
    <property type="match status" value="1"/>
</dbReference>
<feature type="domain" description="GBD/FH3" evidence="8">
    <location>
        <begin position="97"/>
        <end position="459"/>
    </location>
</feature>
<feature type="domain" description="FH2" evidence="9">
    <location>
        <begin position="624"/>
        <end position="1022"/>
    </location>
</feature>
<dbReference type="Gene3D" id="1.20.58.2220">
    <property type="entry name" value="Formin, FH2 domain"/>
    <property type="match status" value="1"/>
</dbReference>
<comment type="similarity">
    <text evidence="2">Belongs to the formin homology family. Diaphanous subfamily.</text>
</comment>
<evidence type="ECO:0000259" key="8">
    <source>
        <dbReference type="PROSITE" id="PS51232"/>
    </source>
</evidence>
<evidence type="ECO:0000259" key="7">
    <source>
        <dbReference type="PROSITE" id="PS51231"/>
    </source>
</evidence>
<keyword evidence="3" id="KW-0963">Cytoplasm</keyword>
<feature type="region of interest" description="Disordered" evidence="6">
    <location>
        <begin position="60"/>
        <end position="95"/>
    </location>
</feature>
<dbReference type="OrthoDB" id="1104827at2759"/>
<dbReference type="Pfam" id="PF06367">
    <property type="entry name" value="Drf_FH3"/>
    <property type="match status" value="1"/>
</dbReference>
<evidence type="ECO:0000256" key="5">
    <source>
        <dbReference type="SAM" id="Coils"/>
    </source>
</evidence>
<feature type="compositionally biased region" description="Basic and acidic residues" evidence="6">
    <location>
        <begin position="1004"/>
        <end position="1031"/>
    </location>
</feature>
<dbReference type="AlphaFoldDB" id="A0A6P7HRA9"/>
<gene>
    <name evidence="11" type="primary">LOC114433767</name>
</gene>
<dbReference type="PANTHER" id="PTHR45691">
    <property type="entry name" value="PROTEIN DIAPHANOUS"/>
    <property type="match status" value="1"/>
</dbReference>
<dbReference type="GO" id="GO:0003779">
    <property type="term" value="F:actin binding"/>
    <property type="evidence" value="ECO:0007669"/>
    <property type="project" value="InterPro"/>
</dbReference>
<keyword evidence="10" id="KW-1185">Reference proteome</keyword>
<feature type="region of interest" description="Disordered" evidence="6">
    <location>
        <begin position="1061"/>
        <end position="1152"/>
    </location>
</feature>
<feature type="region of interest" description="Disordered" evidence="6">
    <location>
        <begin position="1"/>
        <end position="37"/>
    </location>
</feature>
<dbReference type="PROSITE" id="PS51232">
    <property type="entry name" value="GBD_FH3"/>
    <property type="match status" value="1"/>
</dbReference>
<dbReference type="FunFam" id="1.20.58.630:FF:000001">
    <property type="entry name" value="Diaphanous related formin 1"/>
    <property type="match status" value="1"/>
</dbReference>
<dbReference type="SMART" id="SM01139">
    <property type="entry name" value="Drf_FH3"/>
    <property type="match status" value="1"/>
</dbReference>
<evidence type="ECO:0000313" key="10">
    <source>
        <dbReference type="Proteomes" id="UP000515145"/>
    </source>
</evidence>
<feature type="region of interest" description="Disordered" evidence="6">
    <location>
        <begin position="1004"/>
        <end position="1043"/>
    </location>
</feature>
<dbReference type="Pfam" id="PF06371">
    <property type="entry name" value="Drf_GBD"/>
    <property type="match status" value="1"/>
</dbReference>
<dbReference type="InterPro" id="IPR042201">
    <property type="entry name" value="FH2_Formin_sf"/>
</dbReference>
<dbReference type="SMART" id="SM00498">
    <property type="entry name" value="FH2"/>
    <property type="match status" value="1"/>
</dbReference>
<dbReference type="InterPro" id="IPR011989">
    <property type="entry name" value="ARM-like"/>
</dbReference>
<dbReference type="InterPro" id="IPR014768">
    <property type="entry name" value="GBD/FH3_dom"/>
</dbReference>
<feature type="coiled-coil region" evidence="5">
    <location>
        <begin position="506"/>
        <end position="533"/>
    </location>
</feature>
<dbReference type="PROSITE" id="PS51444">
    <property type="entry name" value="FH2"/>
    <property type="match status" value="1"/>
</dbReference>
<dbReference type="Gene3D" id="1.25.10.10">
    <property type="entry name" value="Leucine-rich Repeat Variant"/>
    <property type="match status" value="1"/>
</dbReference>
<dbReference type="SUPFAM" id="SSF101447">
    <property type="entry name" value="Formin homology 2 domain (FH2 domain)"/>
    <property type="match status" value="1"/>
</dbReference>
<dbReference type="RefSeq" id="XP_028258235.1">
    <property type="nucleotide sequence ID" value="XM_028402434.1"/>
</dbReference>
<dbReference type="Proteomes" id="UP000515145">
    <property type="component" value="Chromosome 3"/>
</dbReference>
<dbReference type="Pfam" id="PF02181">
    <property type="entry name" value="FH2"/>
    <property type="match status" value="1"/>
</dbReference>
<dbReference type="GO" id="GO:0030041">
    <property type="term" value="P:actin filament polymerization"/>
    <property type="evidence" value="ECO:0007669"/>
    <property type="project" value="TreeGrafter"/>
</dbReference>
<dbReference type="Pfam" id="PF06345">
    <property type="entry name" value="Drf_DAD"/>
    <property type="match status" value="1"/>
</dbReference>
<dbReference type="GeneID" id="114433767"/>
<evidence type="ECO:0000256" key="4">
    <source>
        <dbReference type="ARBA" id="ARBA00023054"/>
    </source>
</evidence>
<evidence type="ECO:0000313" key="11">
    <source>
        <dbReference type="RefSeq" id="XP_028258235.1"/>
    </source>
</evidence>
<sequence>MDSYSQRCESSIGRESKSQKKKGSSNHSTSYYEEGDRKPKFHLPFRNITDDVLDRFASIRIPGSKKERPPLTQSKHNTSDWSTSSSSTSHHFEELSSKITSEKEILALFEKMMEDMNLNEEKKTPLRDKDLNTKREMVIQYIFTASKTGSLRSSHQISPQEFLGELKSGVMDERLFACLDSLRVSLTSNPVSWVQSFGHEGLGLLLDILERLLFKKQQEKLDKRNQHKVVQCLKAFMNNKYGLDRILGEEKSLALLARAIDPSQSAMMTDVVKLLSAICIVGEENTLEKVLEAITTAGEWRATERFSPIVQGLRDRSVQLQVACMQLINALVTSPDELDFRLHVRNEFMRCGLKEILPQLMAIRNEALDIQLKVFEEHKEEDMMEFSHRLEDIKSELDDAGDVFSIVQSMVKDSSAEPYFLSILQHLMLIRNDHLVRPQYFKIIEECVSQIVLHRSGTDPDFSYRKRLDVDFSHLLEVCVDKARLDEYEQRSSELAEKFDEEFLSRQEAQAQMVKCEEKIAELQAELQAFRSQFGAVPLGMTSPHVGQALSSSALPTGPSTPVPPPGVPPPPPPPPPPPLPGCPAAPPPPGLPPPFGAPPPPPLGFGGGLGSPTQHTLPYGLRPKKEFKPEISMKRLNWSKIRPQEMSENSFWVLADEDQYAKPELLSRVAHTFGSQRTAKKEEEDLEDKKSIKKRIKELKVLDPKIAQNLSIFLGSFRMPYQEIRRMVVEVDEEQLTEPMIQNLVKHLPEQEQLNALAKYENEYSNLSEPEQFGVVMSSVKRLCPRLSHILFRLQFEEQVNNLRPDILAVNAACDEVRKSRSFGRLLELVLLLGNYMNAGSRNAQSFGFDLSSLCKLKDTKSADQTTTLLHFLAQICEEEFPDVLKFVDDLEHVDRASRVSAENLEKSLRQMERQLLQLERDLETFSSPDDPNDMFFTKMASFSKVAREQYGKLVIMHSNMETLYHNVLEYFSVDPKKTSVEELFTDLSNFRSMFTQALKENFRRRESEEKQRRARAAKEKAEREKQERQQKKRRLLEVNAENDETGVMDSLLEALQSGAAFRDRRKRAPRPRDNQHQTISPSSFRQVLRPVNHENNKAPLQRSRSRQNINGSSAVVKAPSAKEAHNEAEGHPSAARAKASAGSESGRRYRNIAGHSYGMDRERVVEREAIKLAEKEKAEAETPVFQPSSSGPAISNCGTNGESDVEALLAKLRAL</sequence>
<dbReference type="InterPro" id="IPR010472">
    <property type="entry name" value="FH3_dom"/>
</dbReference>
<feature type="compositionally biased region" description="Polar residues" evidence="6">
    <location>
        <begin position="1187"/>
        <end position="1203"/>
    </location>
</feature>
<dbReference type="Gene3D" id="1.10.238.150">
    <property type="entry name" value="Formin, FH3 diaphanous domain"/>
    <property type="match status" value="1"/>
</dbReference>
<dbReference type="SMART" id="SM01140">
    <property type="entry name" value="Drf_GBD"/>
    <property type="match status" value="1"/>
</dbReference>
<dbReference type="InterPro" id="IPR014767">
    <property type="entry name" value="DAD_dom"/>
</dbReference>
<dbReference type="GO" id="GO:0031267">
    <property type="term" value="F:small GTPase binding"/>
    <property type="evidence" value="ECO:0007669"/>
    <property type="project" value="InterPro"/>
</dbReference>
<feature type="domain" description="DAD" evidence="7">
    <location>
        <begin position="1045"/>
        <end position="1075"/>
    </location>
</feature>
<name>A0A6P7HRA9_9TELE</name>
<keyword evidence="4 5" id="KW-0175">Coiled coil</keyword>
<evidence type="ECO:0000256" key="3">
    <source>
        <dbReference type="ARBA" id="ARBA00022490"/>
    </source>
</evidence>
<dbReference type="Gene3D" id="1.20.58.630">
    <property type="match status" value="1"/>
</dbReference>
<dbReference type="InterPro" id="IPR010465">
    <property type="entry name" value="Drf_DAD"/>
</dbReference>
<feature type="compositionally biased region" description="Polar residues" evidence="6">
    <location>
        <begin position="1078"/>
        <end position="1087"/>
    </location>
</feature>
<evidence type="ECO:0000259" key="9">
    <source>
        <dbReference type="PROSITE" id="PS51444"/>
    </source>
</evidence>
<feature type="compositionally biased region" description="Pro residues" evidence="6">
    <location>
        <begin position="559"/>
        <end position="604"/>
    </location>
</feature>
<dbReference type="GO" id="GO:0005737">
    <property type="term" value="C:cytoplasm"/>
    <property type="evidence" value="ECO:0007669"/>
    <property type="project" value="UniProtKB-SubCell"/>
</dbReference>
<evidence type="ECO:0000256" key="2">
    <source>
        <dbReference type="ARBA" id="ARBA00008214"/>
    </source>
</evidence>
<feature type="compositionally biased region" description="Basic and acidic residues" evidence="6">
    <location>
        <begin position="1122"/>
        <end position="1132"/>
    </location>
</feature>
<dbReference type="InterPro" id="IPR016024">
    <property type="entry name" value="ARM-type_fold"/>
</dbReference>
<proteinExistence type="inferred from homology"/>
<dbReference type="InterPro" id="IPR051412">
    <property type="entry name" value="Formin_Homology_Diaphanous_sf"/>
</dbReference>
<comment type="subcellular location">
    <subcellularLocation>
        <location evidence="1">Cytoplasm</location>
    </subcellularLocation>
</comment>
<accession>A0A6P7HRA9</accession>
<evidence type="ECO:0000256" key="1">
    <source>
        <dbReference type="ARBA" id="ARBA00004496"/>
    </source>
</evidence>
<dbReference type="GO" id="GO:0005884">
    <property type="term" value="C:actin filament"/>
    <property type="evidence" value="ECO:0007669"/>
    <property type="project" value="TreeGrafter"/>
</dbReference>
<dbReference type="PANTHER" id="PTHR45691:SF9">
    <property type="entry name" value="PROTEIN DIAPHANOUS HOMOLOG 3"/>
    <property type="match status" value="1"/>
</dbReference>
<dbReference type="PROSITE" id="PS51231">
    <property type="entry name" value="DAD"/>
    <property type="match status" value="1"/>
</dbReference>
<dbReference type="FunFam" id="1.10.238.150:FF:000002">
    <property type="entry name" value="protein diaphanous homolog 2 isoform X2"/>
    <property type="match status" value="1"/>
</dbReference>
<feature type="region of interest" description="Disordered" evidence="6">
    <location>
        <begin position="1176"/>
        <end position="1203"/>
    </location>
</feature>
<dbReference type="InterPro" id="IPR015425">
    <property type="entry name" value="FH2_Formin"/>
</dbReference>
<organism evidence="10 11">
    <name type="scientific">Parambassis ranga</name>
    <name type="common">Indian glassy fish</name>
    <dbReference type="NCBI Taxonomy" id="210632"/>
    <lineage>
        <taxon>Eukaryota</taxon>
        <taxon>Metazoa</taxon>
        <taxon>Chordata</taxon>
        <taxon>Craniata</taxon>
        <taxon>Vertebrata</taxon>
        <taxon>Euteleostomi</taxon>
        <taxon>Actinopterygii</taxon>
        <taxon>Neopterygii</taxon>
        <taxon>Teleostei</taxon>
        <taxon>Neoteleostei</taxon>
        <taxon>Acanthomorphata</taxon>
        <taxon>Ovalentaria</taxon>
        <taxon>Ambassidae</taxon>
        <taxon>Parambassis</taxon>
    </lineage>
</organism>